<name>K5UKC6_PHACS</name>
<dbReference type="EMBL" id="JH930479">
    <property type="protein sequence ID" value="EKM50066.1"/>
    <property type="molecule type" value="Genomic_DNA"/>
</dbReference>
<evidence type="ECO:0000313" key="4">
    <source>
        <dbReference type="Proteomes" id="UP000008370"/>
    </source>
</evidence>
<dbReference type="KEGG" id="pco:PHACADRAFT_264577"/>
<feature type="compositionally biased region" description="Basic and acidic residues" evidence="2">
    <location>
        <begin position="223"/>
        <end position="255"/>
    </location>
</feature>
<keyword evidence="1" id="KW-0694">RNA-binding</keyword>
<dbReference type="STRING" id="650164.K5UKC6"/>
<feature type="region of interest" description="Disordered" evidence="2">
    <location>
        <begin position="223"/>
        <end position="317"/>
    </location>
</feature>
<dbReference type="HOGENOM" id="CLU_037780_0_0_1"/>
<accession>K5UKC6</accession>
<evidence type="ECO:0008006" key="5">
    <source>
        <dbReference type="Google" id="ProtNLM"/>
    </source>
</evidence>
<feature type="region of interest" description="Disordered" evidence="2">
    <location>
        <begin position="165"/>
        <end position="199"/>
    </location>
</feature>
<organism evidence="3 4">
    <name type="scientific">Phanerochaete carnosa (strain HHB-10118-sp)</name>
    <name type="common">White-rot fungus</name>
    <name type="synonym">Peniophora carnosa</name>
    <dbReference type="NCBI Taxonomy" id="650164"/>
    <lineage>
        <taxon>Eukaryota</taxon>
        <taxon>Fungi</taxon>
        <taxon>Dikarya</taxon>
        <taxon>Basidiomycota</taxon>
        <taxon>Agaricomycotina</taxon>
        <taxon>Agaricomycetes</taxon>
        <taxon>Polyporales</taxon>
        <taxon>Phanerochaetaceae</taxon>
        <taxon>Phanerochaete</taxon>
    </lineage>
</organism>
<feature type="compositionally biased region" description="Low complexity" evidence="2">
    <location>
        <begin position="288"/>
        <end position="311"/>
    </location>
</feature>
<dbReference type="InterPro" id="IPR012677">
    <property type="entry name" value="Nucleotide-bd_a/b_plait_sf"/>
</dbReference>
<proteinExistence type="predicted"/>
<dbReference type="GO" id="GO:0003723">
    <property type="term" value="F:RNA binding"/>
    <property type="evidence" value="ECO:0007669"/>
    <property type="project" value="UniProtKB-KW"/>
</dbReference>
<dbReference type="InParanoid" id="K5UKC6"/>
<dbReference type="AlphaFoldDB" id="K5UKC6"/>
<dbReference type="OrthoDB" id="21643at2759"/>
<dbReference type="RefSeq" id="XP_007401260.1">
    <property type="nucleotide sequence ID" value="XM_007401198.1"/>
</dbReference>
<reference evidence="3 4" key="1">
    <citation type="journal article" date="2012" name="BMC Genomics">
        <title>Comparative genomics of the white-rot fungi, Phanerochaete carnosa and P. chrysosporium, to elucidate the genetic basis of the distinct wood types they colonize.</title>
        <authorList>
            <person name="Suzuki H."/>
            <person name="MacDonald J."/>
            <person name="Syed K."/>
            <person name="Salamov A."/>
            <person name="Hori C."/>
            <person name="Aerts A."/>
            <person name="Henrissat B."/>
            <person name="Wiebenga A."/>
            <person name="vanKuyk P.A."/>
            <person name="Barry K."/>
            <person name="Lindquist E."/>
            <person name="LaButti K."/>
            <person name="Lapidus A."/>
            <person name="Lucas S."/>
            <person name="Coutinho P."/>
            <person name="Gong Y."/>
            <person name="Samejima M."/>
            <person name="Mahadevan R."/>
            <person name="Abou-Zaid M."/>
            <person name="de Vries R.P."/>
            <person name="Igarashi K."/>
            <person name="Yadav J.S."/>
            <person name="Grigoriev I.V."/>
            <person name="Master E.R."/>
        </authorList>
    </citation>
    <scope>NUCLEOTIDE SEQUENCE [LARGE SCALE GENOMIC DNA]</scope>
    <source>
        <strain evidence="3 4">HHB-10118-sp</strain>
    </source>
</reference>
<dbReference type="GeneID" id="18918857"/>
<feature type="compositionally biased region" description="Pro residues" evidence="2">
    <location>
        <begin position="265"/>
        <end position="276"/>
    </location>
</feature>
<dbReference type="PANTHER" id="PTHR48029">
    <property type="entry name" value="NUCLEOLAR PROTEIN 8"/>
    <property type="match status" value="1"/>
</dbReference>
<evidence type="ECO:0000256" key="2">
    <source>
        <dbReference type="SAM" id="MobiDB-lite"/>
    </source>
</evidence>
<dbReference type="SUPFAM" id="SSF54928">
    <property type="entry name" value="RNA-binding domain, RBD"/>
    <property type="match status" value="1"/>
</dbReference>
<protein>
    <recommendedName>
        <fullName evidence="5">RRM domain-containing protein</fullName>
    </recommendedName>
</protein>
<feature type="region of interest" description="Disordered" evidence="2">
    <location>
        <begin position="355"/>
        <end position="421"/>
    </location>
</feature>
<gene>
    <name evidence="3" type="ORF">PHACADRAFT_264577</name>
</gene>
<dbReference type="Gene3D" id="3.30.70.330">
    <property type="match status" value="1"/>
</dbReference>
<feature type="compositionally biased region" description="Acidic residues" evidence="2">
    <location>
        <begin position="383"/>
        <end position="401"/>
    </location>
</feature>
<dbReference type="PANTHER" id="PTHR48029:SF1">
    <property type="entry name" value="NUCLEOLAR PROTEIN 8"/>
    <property type="match status" value="1"/>
</dbReference>
<dbReference type="InterPro" id="IPR035979">
    <property type="entry name" value="RBD_domain_sf"/>
</dbReference>
<feature type="compositionally biased region" description="Basic and acidic residues" evidence="2">
    <location>
        <begin position="355"/>
        <end position="365"/>
    </location>
</feature>
<sequence length="575" mass="63752">MAEEFITKRLHVSGLTPAITPADLSQKLGSFGTVKALDGFGVLDVLGRPRPFGYVTLETTKLKLARCMNLLSGVTWKGTKLRIGEARPDFRERLAKEREAQDGEPPRKRRRLLRGVQGMHAAEMSLVTPENVAQRRGWKVTPLGRLVRPIRMRPERPLPEPVATAVAAKGKGKDKMGKEKTKKRKTKEPLTRARRQTIDPLKYGSQQMKGVFLESLVVEPRRGVQEEPLRRLDERVEGNGEVHEEGSESAESGKEEDSEMQVEQEPPPATVQPKAPPPKEKPQPSPPSSALAAAAVHVAPATATNSPTSSTLGGPNLMQEKNTALVLLQSLFGDDDKNWGGEESLSDVDMDELAERGKEEFKDDTEVVPIVTGAKKRTAPTSDVEEEEREEEEESGEEAEEPSSAQKAPVPLPVPPTITQAVKPTKLKDLFAPREEEAVFSLLGHLDLDDELGEDLDPAFTQQAVPSVYAVESTQSVSPPSTASAQTRFTLDPAAPLFFPIPENERANFRGRVKDPLDVALEKGWDWRKFCRTQSAEEIKQQWEEQKVELTKDWKRRHREAIKSRRRRGGAGDGE</sequence>
<keyword evidence="4" id="KW-1185">Reference proteome</keyword>
<dbReference type="Proteomes" id="UP000008370">
    <property type="component" value="Unassembled WGS sequence"/>
</dbReference>
<evidence type="ECO:0000256" key="1">
    <source>
        <dbReference type="ARBA" id="ARBA00022884"/>
    </source>
</evidence>
<evidence type="ECO:0000313" key="3">
    <source>
        <dbReference type="EMBL" id="EKM50066.1"/>
    </source>
</evidence>